<dbReference type="GO" id="GO:0005886">
    <property type="term" value="C:plasma membrane"/>
    <property type="evidence" value="ECO:0007669"/>
    <property type="project" value="UniProtKB-SubCell"/>
</dbReference>
<dbReference type="PRINTS" id="PR01035">
    <property type="entry name" value="TCRTETA"/>
</dbReference>
<evidence type="ECO:0000256" key="1">
    <source>
        <dbReference type="ARBA" id="ARBA00004651"/>
    </source>
</evidence>
<feature type="transmembrane region" description="Helical" evidence="5">
    <location>
        <begin position="171"/>
        <end position="191"/>
    </location>
</feature>
<dbReference type="PROSITE" id="PS50850">
    <property type="entry name" value="MFS"/>
    <property type="match status" value="1"/>
</dbReference>
<dbReference type="PANTHER" id="PTHR43683:SF1">
    <property type="entry name" value="MULTIDRUG EFFLUX PROTEIN YFMO"/>
    <property type="match status" value="1"/>
</dbReference>
<gene>
    <name evidence="7" type="ORF">ET471_15530</name>
</gene>
<feature type="transmembrane region" description="Helical" evidence="5">
    <location>
        <begin position="277"/>
        <end position="295"/>
    </location>
</feature>
<feature type="transmembrane region" description="Helical" evidence="5">
    <location>
        <begin position="55"/>
        <end position="75"/>
    </location>
</feature>
<feature type="domain" description="Major facilitator superfamily (MFS) profile" evidence="6">
    <location>
        <begin position="17"/>
        <end position="388"/>
    </location>
</feature>
<dbReference type="EMBL" id="CP035493">
    <property type="protein sequence ID" value="QAY71266.1"/>
    <property type="molecule type" value="Genomic_DNA"/>
</dbReference>
<accession>A0A4P6F752</accession>
<dbReference type="InterPro" id="IPR001958">
    <property type="entry name" value="Tet-R_TetA/multi-R_MdtG-like"/>
</dbReference>
<organism evidence="7 8">
    <name type="scientific">Xylanimonas protaetiae</name>
    <dbReference type="NCBI Taxonomy" id="2509457"/>
    <lineage>
        <taxon>Bacteria</taxon>
        <taxon>Bacillati</taxon>
        <taxon>Actinomycetota</taxon>
        <taxon>Actinomycetes</taxon>
        <taxon>Micrococcales</taxon>
        <taxon>Promicromonosporaceae</taxon>
        <taxon>Xylanimonas</taxon>
    </lineage>
</organism>
<dbReference type="Proteomes" id="UP000292118">
    <property type="component" value="Chromosome"/>
</dbReference>
<feature type="transmembrane region" description="Helical" evidence="5">
    <location>
        <begin position="212"/>
        <end position="233"/>
    </location>
</feature>
<evidence type="ECO:0000313" key="7">
    <source>
        <dbReference type="EMBL" id="QAY71266.1"/>
    </source>
</evidence>
<evidence type="ECO:0000256" key="2">
    <source>
        <dbReference type="ARBA" id="ARBA00022692"/>
    </source>
</evidence>
<keyword evidence="4 5" id="KW-0472">Membrane</keyword>
<feature type="transmembrane region" description="Helical" evidence="5">
    <location>
        <begin position="112"/>
        <end position="130"/>
    </location>
</feature>
<keyword evidence="8" id="KW-1185">Reference proteome</keyword>
<dbReference type="Gene3D" id="1.20.1250.20">
    <property type="entry name" value="MFS general substrate transporter like domains"/>
    <property type="match status" value="1"/>
</dbReference>
<dbReference type="KEGG" id="xya:ET471_15530"/>
<dbReference type="CDD" id="cd00293">
    <property type="entry name" value="USP-like"/>
    <property type="match status" value="1"/>
</dbReference>
<feature type="transmembrane region" description="Helical" evidence="5">
    <location>
        <begin position="301"/>
        <end position="327"/>
    </location>
</feature>
<evidence type="ECO:0000259" key="6">
    <source>
        <dbReference type="PROSITE" id="PS50850"/>
    </source>
</evidence>
<evidence type="ECO:0000256" key="4">
    <source>
        <dbReference type="ARBA" id="ARBA00023136"/>
    </source>
</evidence>
<feature type="transmembrane region" description="Helical" evidence="5">
    <location>
        <begin position="363"/>
        <end position="382"/>
    </location>
</feature>
<keyword evidence="3 5" id="KW-1133">Transmembrane helix</keyword>
<feature type="transmembrane region" description="Helical" evidence="5">
    <location>
        <begin position="142"/>
        <end position="165"/>
    </location>
</feature>
<dbReference type="AlphaFoldDB" id="A0A4P6F752"/>
<dbReference type="InterPro" id="IPR020846">
    <property type="entry name" value="MFS_dom"/>
</dbReference>
<sequence length="570" mass="57837">MSSSHGTAVNPFKQPKAVWAVAFACVISFMGIGLVDPILPALSAQLNATPTQVSLLFTSYLVVTAIAMIGVGWLSSRIGAKWTLVAGLAIIVVFAALAGNSGSIEGIVGFRAGWGLGNAMFIATSLAVIVASASGGFSGAIILYEAALGIGIAVGPLLGGTLGGISWRGPFFGVAALMAIALIATLVLVPKTPLPAKKASLSAPLKALSHKGLLVMSLVAVLYNWGFFTMLGYAPYPMGLDEHHLGLVFFGWGILLAVFSVWGAPRLQARFGTVATLYANLAGLALVLVAIAVGVHHPPVVIVAVIVSGIFIGINNTLTTQAVMMVAPVERPVASSAYGFVRFIGGGLAPFVAGKIAEASNQSVAFLVGALAFALAIPVLAGGAKFVKAAERGTEEADVAAPSLEPVGTAAPVTAPVIVAVGATDDAAAIVDAAAELAQREGAALQVVHVRETEIVEELAVDAEEPDAAAATVSAHLARLARRGVTATGLVLHSVGDHATAGRVLAAHADAVEARAVALGRSPRGHAVQFADGSITAALVHDARRPVLLIVPGEEPQRLGAESMTVLARG</sequence>
<dbReference type="Pfam" id="PF00582">
    <property type="entry name" value="Usp"/>
    <property type="match status" value="1"/>
</dbReference>
<dbReference type="CDD" id="cd17474">
    <property type="entry name" value="MFS_YfmO_like"/>
    <property type="match status" value="1"/>
</dbReference>
<dbReference type="InterPro" id="IPR036259">
    <property type="entry name" value="MFS_trans_sf"/>
</dbReference>
<proteinExistence type="predicted"/>
<evidence type="ECO:0000313" key="8">
    <source>
        <dbReference type="Proteomes" id="UP000292118"/>
    </source>
</evidence>
<evidence type="ECO:0000256" key="3">
    <source>
        <dbReference type="ARBA" id="ARBA00022989"/>
    </source>
</evidence>
<feature type="transmembrane region" description="Helical" evidence="5">
    <location>
        <begin position="17"/>
        <end position="35"/>
    </location>
</feature>
<dbReference type="SUPFAM" id="SSF52402">
    <property type="entry name" value="Adenine nucleotide alpha hydrolases-like"/>
    <property type="match status" value="1"/>
</dbReference>
<dbReference type="Pfam" id="PF07690">
    <property type="entry name" value="MFS_1"/>
    <property type="match status" value="1"/>
</dbReference>
<dbReference type="Gene3D" id="3.40.50.12370">
    <property type="match status" value="1"/>
</dbReference>
<dbReference type="PANTHER" id="PTHR43683">
    <property type="entry name" value="MULTIDRUG EFFLUX PROTEIN YFMO"/>
    <property type="match status" value="1"/>
</dbReference>
<comment type="subcellular location">
    <subcellularLocation>
        <location evidence="1">Cell membrane</location>
        <topology evidence="1">Multi-pass membrane protein</topology>
    </subcellularLocation>
</comment>
<dbReference type="OrthoDB" id="66811at2"/>
<keyword evidence="2 5" id="KW-0812">Transmembrane</keyword>
<feature type="transmembrane region" description="Helical" evidence="5">
    <location>
        <begin position="339"/>
        <end position="357"/>
    </location>
</feature>
<protein>
    <submittedName>
        <fullName evidence="7">MFS transporter</fullName>
    </submittedName>
</protein>
<reference evidence="7 8" key="1">
    <citation type="submission" date="2019-01" db="EMBL/GenBank/DDBJ databases">
        <title>Genome sequencing of strain FW10M-9.</title>
        <authorList>
            <person name="Heo J."/>
            <person name="Kim S.-J."/>
            <person name="Kim J.-S."/>
            <person name="Hong S.-B."/>
            <person name="Kwon S.-W."/>
        </authorList>
    </citation>
    <scope>NUCLEOTIDE SEQUENCE [LARGE SCALE GENOMIC DNA]</scope>
    <source>
        <strain evidence="7 8">FW10M-9</strain>
    </source>
</reference>
<dbReference type="InterPro" id="IPR011701">
    <property type="entry name" value="MFS"/>
</dbReference>
<feature type="transmembrane region" description="Helical" evidence="5">
    <location>
        <begin position="245"/>
        <end position="265"/>
    </location>
</feature>
<dbReference type="InterPro" id="IPR006016">
    <property type="entry name" value="UspA"/>
</dbReference>
<dbReference type="GO" id="GO:0022857">
    <property type="term" value="F:transmembrane transporter activity"/>
    <property type="evidence" value="ECO:0007669"/>
    <property type="project" value="InterPro"/>
</dbReference>
<name>A0A4P6F752_9MICO</name>
<dbReference type="SUPFAM" id="SSF103473">
    <property type="entry name" value="MFS general substrate transporter"/>
    <property type="match status" value="1"/>
</dbReference>
<evidence type="ECO:0000256" key="5">
    <source>
        <dbReference type="SAM" id="Phobius"/>
    </source>
</evidence>
<dbReference type="InterPro" id="IPR053200">
    <property type="entry name" value="YfmO-like"/>
</dbReference>
<dbReference type="RefSeq" id="WP_129189780.1">
    <property type="nucleotide sequence ID" value="NZ_CP035493.1"/>
</dbReference>
<feature type="transmembrane region" description="Helical" evidence="5">
    <location>
        <begin position="82"/>
        <end position="100"/>
    </location>
</feature>